<dbReference type="AlphaFoldDB" id="A0A366IFV4"/>
<dbReference type="InterPro" id="IPR001898">
    <property type="entry name" value="SLC13A/DASS"/>
</dbReference>
<comment type="caution">
    <text evidence="7">The sequence shown here is derived from an EMBL/GenBank/DDBJ whole genome shotgun (WGS) entry which is preliminary data.</text>
</comment>
<evidence type="ECO:0000256" key="5">
    <source>
        <dbReference type="SAM" id="MobiDB-lite"/>
    </source>
</evidence>
<feature type="transmembrane region" description="Helical" evidence="6">
    <location>
        <begin position="237"/>
        <end position="258"/>
    </location>
</feature>
<keyword evidence="4 6" id="KW-0472">Membrane</keyword>
<evidence type="ECO:0000256" key="2">
    <source>
        <dbReference type="ARBA" id="ARBA00022692"/>
    </source>
</evidence>
<evidence type="ECO:0000256" key="3">
    <source>
        <dbReference type="ARBA" id="ARBA00022989"/>
    </source>
</evidence>
<protein>
    <submittedName>
        <fullName evidence="7">Anion transporter</fullName>
    </submittedName>
</protein>
<keyword evidence="8" id="KW-1185">Reference proteome</keyword>
<proteinExistence type="predicted"/>
<comment type="subcellular location">
    <subcellularLocation>
        <location evidence="1">Membrane</location>
        <topology evidence="1">Multi-pass membrane protein</topology>
    </subcellularLocation>
</comment>
<feature type="transmembrane region" description="Helical" evidence="6">
    <location>
        <begin position="192"/>
        <end position="217"/>
    </location>
</feature>
<evidence type="ECO:0000256" key="4">
    <source>
        <dbReference type="ARBA" id="ARBA00023136"/>
    </source>
</evidence>
<evidence type="ECO:0000313" key="7">
    <source>
        <dbReference type="EMBL" id="RBP70243.1"/>
    </source>
</evidence>
<dbReference type="GO" id="GO:0022857">
    <property type="term" value="F:transmembrane transporter activity"/>
    <property type="evidence" value="ECO:0007669"/>
    <property type="project" value="InterPro"/>
</dbReference>
<feature type="transmembrane region" description="Helical" evidence="6">
    <location>
        <begin position="63"/>
        <end position="94"/>
    </location>
</feature>
<dbReference type="Proteomes" id="UP000253509">
    <property type="component" value="Unassembled WGS sequence"/>
</dbReference>
<dbReference type="PANTHER" id="PTHR10283">
    <property type="entry name" value="SOLUTE CARRIER FAMILY 13 MEMBER"/>
    <property type="match status" value="1"/>
</dbReference>
<organism evidence="7 8">
    <name type="scientific">Brevibacterium celere</name>
    <dbReference type="NCBI Taxonomy" id="225845"/>
    <lineage>
        <taxon>Bacteria</taxon>
        <taxon>Bacillati</taxon>
        <taxon>Actinomycetota</taxon>
        <taxon>Actinomycetes</taxon>
        <taxon>Micrococcales</taxon>
        <taxon>Brevibacteriaceae</taxon>
        <taxon>Brevibacterium</taxon>
    </lineage>
</organism>
<accession>A0A366IFV4</accession>
<feature type="region of interest" description="Disordered" evidence="5">
    <location>
        <begin position="269"/>
        <end position="288"/>
    </location>
</feature>
<evidence type="ECO:0000256" key="6">
    <source>
        <dbReference type="SAM" id="Phobius"/>
    </source>
</evidence>
<feature type="transmembrane region" description="Helical" evidence="6">
    <location>
        <begin position="343"/>
        <end position="362"/>
    </location>
</feature>
<dbReference type="GO" id="GO:0005886">
    <property type="term" value="C:plasma membrane"/>
    <property type="evidence" value="ECO:0007669"/>
    <property type="project" value="TreeGrafter"/>
</dbReference>
<reference evidence="7 8" key="1">
    <citation type="submission" date="2018-06" db="EMBL/GenBank/DDBJ databases">
        <title>Freshwater and sediment microbial communities from various areas in North America, analyzing microbe dynamics in response to fracking.</title>
        <authorList>
            <person name="Lamendella R."/>
        </authorList>
    </citation>
    <scope>NUCLEOTIDE SEQUENCE [LARGE SCALE GENOMIC DNA]</scope>
    <source>
        <strain evidence="7 8">3b_TX</strain>
    </source>
</reference>
<keyword evidence="2 6" id="KW-0812">Transmembrane</keyword>
<feature type="transmembrane region" description="Helical" evidence="6">
    <location>
        <begin position="469"/>
        <end position="491"/>
    </location>
</feature>
<feature type="transmembrane region" description="Helical" evidence="6">
    <location>
        <begin position="106"/>
        <end position="128"/>
    </location>
</feature>
<name>A0A366IFV4_9MICO</name>
<sequence>MTELWSRIDALRAESAAPSPATIGASRRFRWVVSAIFPLTLTAAAGVAVMLPESLPTAARVSLFGFALATILWSLTSINAAYVAIAVVVLVVLLGGASQEQLFDSLASDVIWLMIGAFILGGALRASGLAGRLTAVALRRPRTVEETFWLVTVVLLPLSVFIPSTSGRAAVVLPLFRTLADLFDDRRITRALALLMPTIILVTTISTIIGAASHLIAVDLLHQLTGETITFAHWALWGVPFGLAAAIASCWVVTRMFLDAELRARPLRPTAHSARSSSTGARGQGPLGRGEKATAAVLLAMVVLWLSEPLHGVEVATVTLVGALVLTMPRVGVISWKRGLASVSWNLVVFVGAALTLGGALIESGAGQWIIDSLFSLGGLSASSPPLVVVLFIALLTLTSHLYLTSHTVRAIALVPPFLYLAASMDLNVVAVLFIATVGMDFCLTLPVSSKAILVFQETDVETFTPSDLMRLSAVLMVVHAVLMVVFYFGFWQWTGLAL</sequence>
<dbReference type="Pfam" id="PF00939">
    <property type="entry name" value="Na_sulph_symp"/>
    <property type="match status" value="1"/>
</dbReference>
<evidence type="ECO:0000256" key="1">
    <source>
        <dbReference type="ARBA" id="ARBA00004141"/>
    </source>
</evidence>
<keyword evidence="3 6" id="KW-1133">Transmembrane helix</keyword>
<evidence type="ECO:0000313" key="8">
    <source>
        <dbReference type="Proteomes" id="UP000253509"/>
    </source>
</evidence>
<feature type="transmembrane region" description="Helical" evidence="6">
    <location>
        <begin position="31"/>
        <end position="51"/>
    </location>
</feature>
<gene>
    <name evidence="7" type="ORF">DFO65_10914</name>
</gene>
<dbReference type="EMBL" id="QNSB01000009">
    <property type="protein sequence ID" value="RBP70243.1"/>
    <property type="molecule type" value="Genomic_DNA"/>
</dbReference>
<feature type="transmembrane region" description="Helical" evidence="6">
    <location>
        <begin position="148"/>
        <end position="171"/>
    </location>
</feature>
<feature type="transmembrane region" description="Helical" evidence="6">
    <location>
        <begin position="374"/>
        <end position="395"/>
    </location>
</feature>
<dbReference type="RefSeq" id="WP_113904927.1">
    <property type="nucleotide sequence ID" value="NZ_QNSB01000009.1"/>
</dbReference>